<reference evidence="6" key="1">
    <citation type="submission" date="2023-01" db="EMBL/GenBank/DDBJ databases">
        <title>Exophiala dermititidis isolated from Cystic Fibrosis Patient.</title>
        <authorList>
            <person name="Kurbessoian T."/>
            <person name="Crocker A."/>
            <person name="Murante D."/>
            <person name="Hogan D.A."/>
            <person name="Stajich J.E."/>
        </authorList>
    </citation>
    <scope>NUCLEOTIDE SEQUENCE</scope>
    <source>
        <strain evidence="6">Ex8</strain>
    </source>
</reference>
<comment type="subcellular location">
    <subcellularLocation>
        <location evidence="1">Mitochondrion</location>
    </subcellularLocation>
</comment>
<comment type="caution">
    <text evidence="6">The sequence shown here is derived from an EMBL/GenBank/DDBJ whole genome shotgun (WGS) entry which is preliminary data.</text>
</comment>
<keyword evidence="3" id="KW-0809">Transit peptide</keyword>
<comment type="similarity">
    <text evidence="2">Belongs to the ATP11 family.</text>
</comment>
<dbReference type="GO" id="GO:0033615">
    <property type="term" value="P:mitochondrial proton-transporting ATP synthase complex assembly"/>
    <property type="evidence" value="ECO:0007669"/>
    <property type="project" value="TreeGrafter"/>
</dbReference>
<keyword evidence="4" id="KW-0496">Mitochondrion</keyword>
<feature type="region of interest" description="Disordered" evidence="5">
    <location>
        <begin position="151"/>
        <end position="232"/>
    </location>
</feature>
<evidence type="ECO:0000256" key="3">
    <source>
        <dbReference type="ARBA" id="ARBA00022946"/>
    </source>
</evidence>
<feature type="compositionally biased region" description="Polar residues" evidence="5">
    <location>
        <begin position="216"/>
        <end position="227"/>
    </location>
</feature>
<dbReference type="Proteomes" id="UP001161757">
    <property type="component" value="Unassembled WGS sequence"/>
</dbReference>
<evidence type="ECO:0000256" key="5">
    <source>
        <dbReference type="SAM" id="MobiDB-lite"/>
    </source>
</evidence>
<dbReference type="GO" id="GO:0005739">
    <property type="term" value="C:mitochondrion"/>
    <property type="evidence" value="ECO:0007669"/>
    <property type="project" value="UniProtKB-SubCell"/>
</dbReference>
<feature type="compositionally biased region" description="Pro residues" evidence="5">
    <location>
        <begin position="155"/>
        <end position="165"/>
    </location>
</feature>
<gene>
    <name evidence="6" type="ORF">HRR80_004116</name>
</gene>
<evidence type="ECO:0000313" key="7">
    <source>
        <dbReference type="Proteomes" id="UP001161757"/>
    </source>
</evidence>
<accession>A0AAN6EV53</accession>
<dbReference type="EMBL" id="JAJGCB010000006">
    <property type="protein sequence ID" value="KAJ8992225.1"/>
    <property type="molecule type" value="Genomic_DNA"/>
</dbReference>
<dbReference type="PANTHER" id="PTHR13126:SF0">
    <property type="entry name" value="ATP SYNTHASE MITOCHONDRIAL F1 COMPLEX ASSEMBLY FACTOR 1"/>
    <property type="match status" value="1"/>
</dbReference>
<feature type="compositionally biased region" description="Pro residues" evidence="5">
    <location>
        <begin position="198"/>
        <end position="208"/>
    </location>
</feature>
<dbReference type="PANTHER" id="PTHR13126">
    <property type="entry name" value="CHAPERONE ATP11"/>
    <property type="match status" value="1"/>
</dbReference>
<dbReference type="InterPro" id="IPR010591">
    <property type="entry name" value="ATP11"/>
</dbReference>
<evidence type="ECO:0000313" key="6">
    <source>
        <dbReference type="EMBL" id="KAJ8992225.1"/>
    </source>
</evidence>
<dbReference type="AlphaFoldDB" id="A0AAN6EV53"/>
<evidence type="ECO:0000256" key="1">
    <source>
        <dbReference type="ARBA" id="ARBA00004173"/>
    </source>
</evidence>
<protein>
    <recommendedName>
        <fullName evidence="8">ATP synthase mitochondrial F1 complex assembly factor 1</fullName>
    </recommendedName>
</protein>
<name>A0AAN6EV53_EXODE</name>
<evidence type="ECO:0000256" key="2">
    <source>
        <dbReference type="ARBA" id="ARBA00009116"/>
    </source>
</evidence>
<sequence>MPMAPYFHSFKLTTSTVSLQFGASQPNTSVLVHHCQQRRYNRYLPVCIALFFVFFCRAPRLTLRQATMSTTAVSRIAGRRTLGLSASTMSRAHAPSQRRWARVHDVRFVTTHRDPLDRYREKLEQKAKQEGLESISSLKEAYKDKIEEYKRSALKPPPGAGPVPVPSTKTTTTASPSPSTAAPSSPAPSQASNQTPFQQPPPPPPTPNQEPIRTPSQSKSSEKSNTPGIKPLSSYLDLEKVTALGNKEVEYIWRLRHANDPRSLCAVIPLETYNRIYQNARQHPQFVLPLPRPTADDGSGDVKQSPQGFEGGERSAADIHFMQWGFHPPAGAPPTPGSKTANNHTSTVIFTHLAAYKLHGTYAEPHTTITHHLDLADSHGIVLLNGSVVDGRGVSVEEGRWLLMCLQKFYDYEAHGGGIGREKRRGLLQKFSSGDQGFSLEELVDEAERLS</sequence>
<organism evidence="6 7">
    <name type="scientific">Exophiala dermatitidis</name>
    <name type="common">Black yeast-like fungus</name>
    <name type="synonym">Wangiella dermatitidis</name>
    <dbReference type="NCBI Taxonomy" id="5970"/>
    <lineage>
        <taxon>Eukaryota</taxon>
        <taxon>Fungi</taxon>
        <taxon>Dikarya</taxon>
        <taxon>Ascomycota</taxon>
        <taxon>Pezizomycotina</taxon>
        <taxon>Eurotiomycetes</taxon>
        <taxon>Chaetothyriomycetidae</taxon>
        <taxon>Chaetothyriales</taxon>
        <taxon>Herpotrichiellaceae</taxon>
        <taxon>Exophiala</taxon>
    </lineage>
</organism>
<feature type="compositionally biased region" description="Low complexity" evidence="5">
    <location>
        <begin position="166"/>
        <end position="197"/>
    </location>
</feature>
<evidence type="ECO:0000256" key="4">
    <source>
        <dbReference type="ARBA" id="ARBA00023128"/>
    </source>
</evidence>
<evidence type="ECO:0008006" key="8">
    <source>
        <dbReference type="Google" id="ProtNLM"/>
    </source>
</evidence>
<dbReference type="Pfam" id="PF06644">
    <property type="entry name" value="ATP11"/>
    <property type="match status" value="1"/>
</dbReference>
<proteinExistence type="inferred from homology"/>